<feature type="region of interest" description="Disordered" evidence="14">
    <location>
        <begin position="1297"/>
        <end position="1322"/>
    </location>
</feature>
<dbReference type="NCBIfam" id="NF000658">
    <property type="entry name" value="PRK00029.1"/>
    <property type="match status" value="1"/>
</dbReference>
<feature type="transmembrane region" description="Helical" evidence="15">
    <location>
        <begin position="1218"/>
        <end position="1239"/>
    </location>
</feature>
<evidence type="ECO:0000256" key="4">
    <source>
        <dbReference type="ARBA" id="ARBA00022679"/>
    </source>
</evidence>
<evidence type="ECO:0000256" key="11">
    <source>
        <dbReference type="ARBA" id="ARBA00022989"/>
    </source>
</evidence>
<evidence type="ECO:0000256" key="7">
    <source>
        <dbReference type="ARBA" id="ARBA00022723"/>
    </source>
</evidence>
<name>A0A1Y1VWX5_9FUNG</name>
<dbReference type="GO" id="GO:0005739">
    <property type="term" value="C:mitochondrion"/>
    <property type="evidence" value="ECO:0007669"/>
    <property type="project" value="TreeGrafter"/>
</dbReference>
<feature type="compositionally biased region" description="Basic and acidic residues" evidence="14">
    <location>
        <begin position="1309"/>
        <end position="1322"/>
    </location>
</feature>
<keyword evidence="17" id="KW-1185">Reference proteome</keyword>
<dbReference type="GO" id="GO:0046872">
    <property type="term" value="F:metal ion binding"/>
    <property type="evidence" value="ECO:0007669"/>
    <property type="project" value="UniProtKB-KW"/>
</dbReference>
<keyword evidence="5 15" id="KW-0812">Transmembrane</keyword>
<dbReference type="GO" id="GO:0005524">
    <property type="term" value="F:ATP binding"/>
    <property type="evidence" value="ECO:0007669"/>
    <property type="project" value="UniProtKB-KW"/>
</dbReference>
<evidence type="ECO:0000256" key="8">
    <source>
        <dbReference type="ARBA" id="ARBA00022741"/>
    </source>
</evidence>
<dbReference type="GeneID" id="63808170"/>
<keyword evidence="6" id="KW-0548">Nucleotidyltransferase</keyword>
<evidence type="ECO:0000313" key="17">
    <source>
        <dbReference type="Proteomes" id="UP000193922"/>
    </source>
</evidence>
<dbReference type="InterPro" id="IPR008521">
    <property type="entry name" value="Mg_trans_NIPA"/>
</dbReference>
<evidence type="ECO:0000256" key="6">
    <source>
        <dbReference type="ARBA" id="ARBA00022695"/>
    </source>
</evidence>
<evidence type="ECO:0000313" key="16">
    <source>
        <dbReference type="EMBL" id="ORX65801.1"/>
    </source>
</evidence>
<evidence type="ECO:0000256" key="3">
    <source>
        <dbReference type="ARBA" id="ARBA00009747"/>
    </source>
</evidence>
<dbReference type="Proteomes" id="UP000193922">
    <property type="component" value="Unassembled WGS sequence"/>
</dbReference>
<dbReference type="GO" id="GO:0070733">
    <property type="term" value="F:AMPylase activity"/>
    <property type="evidence" value="ECO:0007669"/>
    <property type="project" value="TreeGrafter"/>
</dbReference>
<proteinExistence type="inferred from homology"/>
<keyword evidence="8" id="KW-0547">Nucleotide-binding</keyword>
<evidence type="ECO:0000256" key="9">
    <source>
        <dbReference type="ARBA" id="ARBA00022840"/>
    </source>
</evidence>
<organism evidence="16 17">
    <name type="scientific">Linderina pennispora</name>
    <dbReference type="NCBI Taxonomy" id="61395"/>
    <lineage>
        <taxon>Eukaryota</taxon>
        <taxon>Fungi</taxon>
        <taxon>Fungi incertae sedis</taxon>
        <taxon>Zoopagomycota</taxon>
        <taxon>Kickxellomycotina</taxon>
        <taxon>Kickxellomycetes</taxon>
        <taxon>Kickxellales</taxon>
        <taxon>Kickxellaceae</taxon>
        <taxon>Linderina</taxon>
    </lineage>
</organism>
<evidence type="ECO:0000256" key="1">
    <source>
        <dbReference type="ARBA" id="ARBA00001946"/>
    </source>
</evidence>
<keyword evidence="11 15" id="KW-1133">Transmembrane helix</keyword>
<feature type="transmembrane region" description="Helical" evidence="15">
    <location>
        <begin position="951"/>
        <end position="973"/>
    </location>
</feature>
<keyword evidence="4" id="KW-0808">Transferase</keyword>
<dbReference type="InterPro" id="IPR037185">
    <property type="entry name" value="EmrE-like"/>
</dbReference>
<dbReference type="STRING" id="61395.A0A1Y1VWX5"/>
<dbReference type="EMBL" id="MCFD01000020">
    <property type="protein sequence ID" value="ORX65801.1"/>
    <property type="molecule type" value="Genomic_DNA"/>
</dbReference>
<evidence type="ECO:0000256" key="13">
    <source>
        <dbReference type="ARBA" id="ARBA00031547"/>
    </source>
</evidence>
<keyword evidence="7" id="KW-0479">Metal-binding</keyword>
<sequence length="1361" mass="148601">MYRLNSCIRNFRGKPQMSLVNLFSTDEAASFAKTKLRPQTAAAQWTNALHFEHTFTQDLPGDPVVPRSPYDQSTDEIDVPEAKFRASRKVTGALYSWAVPSHHDSPQLISVSPAGAQLLGLEKQRFLDDPQAAANVWSGNEMLSGARPWAHCYGGHQFGVWAEQLGDGRAISLGEVVQNGRWEVQLKGAGRTPYSRFADGYAVRRSSIREYLAAEHMAALGVPTSRSLALVFTERAVVREEMERGAIVTRLAPSWVRFGSFELPASRQDARLVRKLADYVIARHFPELTAQETAEKNRYALLLHQIMLRTALMAAHWQAVGFCHGVMNTDNMSVLGLTIDYGPYAFLDAYNPDFICNHSDPTGRYAFKEQPRVALWNLLRLAGPLSVLIDEGQAVPETSAHMNDVKDTTIALVKDSLNSFAGEYASQYAMLMRRKFGLANKSSEDDLKLVIQPFLDLLETASTDYTFAMRSLCDIPPILVSAERDSLLDAHVDSLVARSLTCDADKWKDKLKQYYLHVYLPRLQDDVGELTQESAGLVGQAMKRQNPKFVLRNWVAQDVIDKTEQGNTEIVDQVLDLMTMHAFDDDVPHVPDAERYAGPVPNWGEGEVCADSFDCAAFQLSRRWKSAATNATHGDDADLDQSWCAPQYCTLESTCGGAWTLPDAPADSPPGAQCALSSGSVDTCGSGFACLTNSEGSQIPERGVPARQKDIVVDARSSVHAMSQEESGFGKCISQESHQQIWIGVLLVLVGGATLNVGLNLQKYAFRKRAEKMKADEAAIEAAKAKAKTVSPSAPSQVFFYSTGAINGRTADKQSAMLSMDNPAKNAALSAIFPRSPSIGNSYGRGMADHGLGIRKTQTAHGRISEIFELQNVQLQQPIEPIPSRLSVSLADTAFGSPIWTIGLVIFILGNVINFIALQFAPQSLVAPLGAVALVTNVIIAPLLNHEKIGFYDIGGILLIIIGCVVVVVFSGIVQQDYRLCVLIQLLKAKSTVIYLCLIFAAIIAVYLFLRVVEKGTERYNLENIQLSDDDMFKASNAEVDNGSQAVAGAQTPRHGRSVSEEIDEIDDSLSTMELLGELEFTQSPLMSDANNWATLREPTSLQKSTPGFTEVAQDATLHGGGTKVQKAPVSRAGNAPAAKKSLISRASALLMVCHPLAPLDKHIPPIHPDSRKVKYGLPLAYASLGSLMASLTTLFAKSLVNLLSVSFFEHDNQFTSFISWVILMVTAFTAASQVYWINQGLLRYDALLQVPVFYVVWTVLDIVGGGVYFNEFKLFTTVKYALFAVGAKSAAAATKEGHLSRNGADPRGLAKKDGAGKHNWGREDAFDAAEQDVLGTSPVSQPKIQTMSAEQFEAIKSGKK</sequence>
<evidence type="ECO:0000256" key="10">
    <source>
        <dbReference type="ARBA" id="ARBA00022842"/>
    </source>
</evidence>
<comment type="cofactor">
    <cofactor evidence="1">
        <name>Mg(2+)</name>
        <dbReference type="ChEBI" id="CHEBI:18420"/>
    </cofactor>
</comment>
<reference evidence="16 17" key="1">
    <citation type="submission" date="2016-07" db="EMBL/GenBank/DDBJ databases">
        <title>Pervasive Adenine N6-methylation of Active Genes in Fungi.</title>
        <authorList>
            <consortium name="DOE Joint Genome Institute"/>
            <person name="Mondo S.J."/>
            <person name="Dannebaum R.O."/>
            <person name="Kuo R.C."/>
            <person name="Labutti K."/>
            <person name="Haridas S."/>
            <person name="Kuo A."/>
            <person name="Salamov A."/>
            <person name="Ahrendt S.R."/>
            <person name="Lipzen A."/>
            <person name="Sullivan W."/>
            <person name="Andreopoulos W.B."/>
            <person name="Clum A."/>
            <person name="Lindquist E."/>
            <person name="Daum C."/>
            <person name="Ramamoorthy G.K."/>
            <person name="Gryganskyi A."/>
            <person name="Culley D."/>
            <person name="Magnuson J.K."/>
            <person name="James T.Y."/>
            <person name="O'Malley M.A."/>
            <person name="Stajich J.E."/>
            <person name="Spatafora J.W."/>
            <person name="Visel A."/>
            <person name="Grigoriev I.V."/>
        </authorList>
    </citation>
    <scope>NUCLEOTIDE SEQUENCE [LARGE SCALE GENOMIC DNA]</scope>
    <source>
        <strain evidence="16 17">ATCC 12442</strain>
    </source>
</reference>
<dbReference type="Pfam" id="PF02696">
    <property type="entry name" value="SelO"/>
    <property type="match status" value="1"/>
</dbReference>
<keyword evidence="12 15" id="KW-0472">Membrane</keyword>
<feature type="transmembrane region" description="Helical" evidence="15">
    <location>
        <begin position="1180"/>
        <end position="1198"/>
    </location>
</feature>
<comment type="subcellular location">
    <subcellularLocation>
        <location evidence="2">Membrane</location>
        <topology evidence="2">Multi-pass membrane protein</topology>
    </subcellularLocation>
</comment>
<dbReference type="PANTHER" id="PTHR32057">
    <property type="entry name" value="PROTEIN ADENYLYLTRANSFERASE SELO, MITOCHONDRIAL"/>
    <property type="match status" value="1"/>
</dbReference>
<dbReference type="SUPFAM" id="SSF103481">
    <property type="entry name" value="Multidrug resistance efflux transporter EmrE"/>
    <property type="match status" value="1"/>
</dbReference>
<dbReference type="InterPro" id="IPR003846">
    <property type="entry name" value="SelO"/>
</dbReference>
<feature type="transmembrane region" description="Helical" evidence="15">
    <location>
        <begin position="1251"/>
        <end position="1270"/>
    </location>
</feature>
<accession>A0A1Y1VWX5</accession>
<evidence type="ECO:0000256" key="5">
    <source>
        <dbReference type="ARBA" id="ARBA00022692"/>
    </source>
</evidence>
<gene>
    <name evidence="16" type="ORF">DL89DRAFT_325357</name>
</gene>
<comment type="similarity">
    <text evidence="3">Belongs to the SELO family.</text>
</comment>
<dbReference type="RefSeq" id="XP_040739884.1">
    <property type="nucleotide sequence ID" value="XM_040891522.1"/>
</dbReference>
<dbReference type="GO" id="GO:0015095">
    <property type="term" value="F:magnesium ion transmembrane transporter activity"/>
    <property type="evidence" value="ECO:0007669"/>
    <property type="project" value="InterPro"/>
</dbReference>
<feature type="transmembrane region" description="Helical" evidence="15">
    <location>
        <begin position="899"/>
        <end position="920"/>
    </location>
</feature>
<keyword evidence="9" id="KW-0067">ATP-binding</keyword>
<evidence type="ECO:0000256" key="12">
    <source>
        <dbReference type="ARBA" id="ARBA00023136"/>
    </source>
</evidence>
<keyword evidence="10" id="KW-0460">Magnesium</keyword>
<evidence type="ECO:0000256" key="2">
    <source>
        <dbReference type="ARBA" id="ARBA00004141"/>
    </source>
</evidence>
<evidence type="ECO:0000256" key="15">
    <source>
        <dbReference type="SAM" id="Phobius"/>
    </source>
</evidence>
<protein>
    <recommendedName>
        <fullName evidence="13">Selenoprotein O</fullName>
    </recommendedName>
</protein>
<feature type="transmembrane region" description="Helical" evidence="15">
    <location>
        <begin position="993"/>
        <end position="1010"/>
    </location>
</feature>
<evidence type="ECO:0000256" key="14">
    <source>
        <dbReference type="SAM" id="MobiDB-lite"/>
    </source>
</evidence>
<feature type="transmembrane region" description="Helical" evidence="15">
    <location>
        <begin position="926"/>
        <end position="944"/>
    </location>
</feature>
<comment type="caution">
    <text evidence="16">The sequence shown here is derived from an EMBL/GenBank/DDBJ whole genome shotgun (WGS) entry which is preliminary data.</text>
</comment>
<dbReference type="Pfam" id="PF05653">
    <property type="entry name" value="Mg_trans_NIPA"/>
    <property type="match status" value="2"/>
</dbReference>
<dbReference type="OrthoDB" id="10254721at2759"/>
<dbReference type="PANTHER" id="PTHR32057:SF14">
    <property type="entry name" value="PROTEIN ADENYLYLTRANSFERASE SELO, MITOCHONDRIAL"/>
    <property type="match status" value="1"/>
</dbReference>
<dbReference type="GO" id="GO:0016020">
    <property type="term" value="C:membrane"/>
    <property type="evidence" value="ECO:0007669"/>
    <property type="project" value="UniProtKB-SubCell"/>
</dbReference>
<dbReference type="HAMAP" id="MF_00692">
    <property type="entry name" value="SelO"/>
    <property type="match status" value="1"/>
</dbReference>